<dbReference type="InterPro" id="IPR009045">
    <property type="entry name" value="Zn_M74/Hedgehog-like"/>
</dbReference>
<keyword evidence="3" id="KW-1185">Reference proteome</keyword>
<organism evidence="2 3">
    <name type="scientific">Euzebya pacifica</name>
    <dbReference type="NCBI Taxonomy" id="1608957"/>
    <lineage>
        <taxon>Bacteria</taxon>
        <taxon>Bacillati</taxon>
        <taxon>Actinomycetota</taxon>
        <taxon>Nitriliruptoria</taxon>
        <taxon>Euzebyales</taxon>
    </lineage>
</organism>
<feature type="domain" description="Peptidase M15C" evidence="1">
    <location>
        <begin position="162"/>
        <end position="241"/>
    </location>
</feature>
<dbReference type="InterPro" id="IPR039561">
    <property type="entry name" value="Peptidase_M15C"/>
</dbReference>
<dbReference type="Pfam" id="PF13539">
    <property type="entry name" value="Peptidase_M15_4"/>
    <property type="match status" value="1"/>
</dbReference>
<sequence>MPSPTATPDPDGLHRPEWLHTRPLEIGPDGWALPQDTPAELVDRRIPTIDLLPPPTDDGFVATVEAVPDDVVARSTWTEECPVGLDELRYVTVSFWGFDDRHHTGELIVNASWAEEIVDVFRQLHAIRYPIEEMRIVSAAELEGPPTGDGNDTTAFVCRPVRGSSTWSQHAYGLAVDINPFVNPYQRGERILPELAGAYLDRDHVRPGMLAEGHVAVAAFDALGWGWGGRWNSLIDWMHFSANGR</sequence>
<proteinExistence type="predicted"/>
<gene>
    <name evidence="2" type="ORF">DVS28_a2137</name>
</gene>
<dbReference type="AlphaFoldDB" id="A0A346XX73"/>
<dbReference type="Gene3D" id="3.30.1380.10">
    <property type="match status" value="1"/>
</dbReference>
<dbReference type="Proteomes" id="UP000264006">
    <property type="component" value="Chromosome"/>
</dbReference>
<name>A0A346XX73_9ACTN</name>
<dbReference type="GO" id="GO:0008233">
    <property type="term" value="F:peptidase activity"/>
    <property type="evidence" value="ECO:0007669"/>
    <property type="project" value="InterPro"/>
</dbReference>
<accession>A0A346XX73</accession>
<dbReference type="KEGG" id="euz:DVS28_a2137"/>
<protein>
    <recommendedName>
        <fullName evidence="1">Peptidase M15C domain-containing protein</fullName>
    </recommendedName>
</protein>
<evidence type="ECO:0000259" key="1">
    <source>
        <dbReference type="Pfam" id="PF13539"/>
    </source>
</evidence>
<evidence type="ECO:0000313" key="3">
    <source>
        <dbReference type="Proteomes" id="UP000264006"/>
    </source>
</evidence>
<reference evidence="2 3" key="1">
    <citation type="submission" date="2018-09" db="EMBL/GenBank/DDBJ databases">
        <title>Complete genome sequence of Euzebya sp. DY32-46 isolated from seawater of Pacific Ocean.</title>
        <authorList>
            <person name="Xu L."/>
            <person name="Wu Y.-H."/>
            <person name="Xu X.-W."/>
        </authorList>
    </citation>
    <scope>NUCLEOTIDE SEQUENCE [LARGE SCALE GENOMIC DNA]</scope>
    <source>
        <strain evidence="2 3">DY32-46</strain>
    </source>
</reference>
<dbReference type="EMBL" id="CP031165">
    <property type="protein sequence ID" value="AXV06820.1"/>
    <property type="molecule type" value="Genomic_DNA"/>
</dbReference>
<evidence type="ECO:0000313" key="2">
    <source>
        <dbReference type="EMBL" id="AXV06820.1"/>
    </source>
</evidence>
<dbReference type="SUPFAM" id="SSF55166">
    <property type="entry name" value="Hedgehog/DD-peptidase"/>
    <property type="match status" value="1"/>
</dbReference>